<evidence type="ECO:0000259" key="1">
    <source>
        <dbReference type="Pfam" id="PF06568"/>
    </source>
</evidence>
<sequence>MMKNIKKERQYCECDSAVGAGPLVSKAIDQAPARADSWMARSVQFVMMWNEKRIQRNILSGLTDAQLKDIGLSKADIEKEHGRVWPNWPK</sequence>
<dbReference type="AlphaFoldDB" id="A0A085GHA5"/>
<dbReference type="OrthoDB" id="6505244at2"/>
<gene>
    <name evidence="2" type="ORF">GEAM_1370</name>
</gene>
<evidence type="ECO:0000313" key="2">
    <source>
        <dbReference type="EMBL" id="KFC83100.1"/>
    </source>
</evidence>
<dbReference type="InterPro" id="IPR009506">
    <property type="entry name" value="YjiS-like"/>
</dbReference>
<reference evidence="2 3" key="1">
    <citation type="submission" date="2014-05" db="EMBL/GenBank/DDBJ databases">
        <title>ATOL: Assembling a taxonomically balanced genome-scale reconstruction of the evolutionary history of the Enterobacteriaceae.</title>
        <authorList>
            <person name="Plunkett G.III."/>
            <person name="Neeno-Eckwall E.C."/>
            <person name="Glasner J.D."/>
            <person name="Perna N.T."/>
        </authorList>
    </citation>
    <scope>NUCLEOTIDE SEQUENCE [LARGE SCALE GENOMIC DNA]</scope>
    <source>
        <strain evidence="2 3">ATCC 33852</strain>
    </source>
</reference>
<dbReference type="eggNOG" id="COG5457">
    <property type="taxonomic scope" value="Bacteria"/>
</dbReference>
<evidence type="ECO:0000313" key="3">
    <source>
        <dbReference type="Proteomes" id="UP000028640"/>
    </source>
</evidence>
<accession>A0A085GHA5</accession>
<organism evidence="2 3">
    <name type="scientific">Ewingella americana (strain ATCC 33852 / DSM 4580 / CCUG 14506 / JCM 5911 / LMG 7869 / NCTC 12157 / CDC 1468-78)</name>
    <dbReference type="NCBI Taxonomy" id="910964"/>
    <lineage>
        <taxon>Bacteria</taxon>
        <taxon>Pseudomonadati</taxon>
        <taxon>Pseudomonadota</taxon>
        <taxon>Gammaproteobacteria</taxon>
        <taxon>Enterobacterales</taxon>
        <taxon>Yersiniaceae</taxon>
        <taxon>Ewingella</taxon>
    </lineage>
</organism>
<dbReference type="RefSeq" id="WP_051899433.1">
    <property type="nucleotide sequence ID" value="NZ_JMPJ01000039.1"/>
</dbReference>
<name>A0A085GHA5_EWIA3</name>
<feature type="domain" description="YjiS-like" evidence="1">
    <location>
        <begin position="49"/>
        <end position="78"/>
    </location>
</feature>
<keyword evidence="3" id="KW-1185">Reference proteome</keyword>
<dbReference type="Proteomes" id="UP000028640">
    <property type="component" value="Unassembled WGS sequence"/>
</dbReference>
<proteinExistence type="predicted"/>
<protein>
    <recommendedName>
        <fullName evidence="1">YjiS-like domain-containing protein</fullName>
    </recommendedName>
</protein>
<comment type="caution">
    <text evidence="2">The sequence shown here is derived from an EMBL/GenBank/DDBJ whole genome shotgun (WGS) entry which is preliminary data.</text>
</comment>
<dbReference type="EMBL" id="JMPJ01000039">
    <property type="protein sequence ID" value="KFC83100.1"/>
    <property type="molecule type" value="Genomic_DNA"/>
</dbReference>
<dbReference type="Pfam" id="PF06568">
    <property type="entry name" value="YjiS-like"/>
    <property type="match status" value="1"/>
</dbReference>
<dbReference type="GeneID" id="78379716"/>